<protein>
    <submittedName>
        <fullName evidence="1">Arylsulfatase G</fullName>
    </submittedName>
</protein>
<reference evidence="1 2" key="1">
    <citation type="journal article" date="2019" name="Mol. Ecol. Resour.">
        <title>Improving Illumina assemblies with Hi-C and long reads: an example with the North African dromedary.</title>
        <authorList>
            <person name="Elbers J.P."/>
            <person name="Rogers M.F."/>
            <person name="Perelman P.L."/>
            <person name="Proskuryakova A.A."/>
            <person name="Serdyukova N.A."/>
            <person name="Johnson W.E."/>
            <person name="Horin P."/>
            <person name="Corander J."/>
            <person name="Murphy D."/>
            <person name="Burger P.A."/>
        </authorList>
    </citation>
    <scope>NUCLEOTIDE SEQUENCE [LARGE SCALE GENOMIC DNA]</scope>
    <source>
        <strain evidence="1">Drom800</strain>
        <tissue evidence="1">Blood</tissue>
    </source>
</reference>
<name>A0A5N4D5I5_CAMDR</name>
<gene>
    <name evidence="1" type="ORF">Cadr_000019713</name>
</gene>
<dbReference type="AlphaFoldDB" id="A0A5N4D5I5"/>
<accession>A0A5N4D5I5</accession>
<dbReference type="Gene3D" id="3.40.720.10">
    <property type="entry name" value="Alkaline Phosphatase, subunit A"/>
    <property type="match status" value="1"/>
</dbReference>
<dbReference type="InterPro" id="IPR017850">
    <property type="entry name" value="Alkaline_phosphatase_core_sf"/>
</dbReference>
<organism evidence="1 2">
    <name type="scientific">Camelus dromedarius</name>
    <name type="common">Dromedary</name>
    <name type="synonym">Arabian camel</name>
    <dbReference type="NCBI Taxonomy" id="9838"/>
    <lineage>
        <taxon>Eukaryota</taxon>
        <taxon>Metazoa</taxon>
        <taxon>Chordata</taxon>
        <taxon>Craniata</taxon>
        <taxon>Vertebrata</taxon>
        <taxon>Euteleostomi</taxon>
        <taxon>Mammalia</taxon>
        <taxon>Eutheria</taxon>
        <taxon>Laurasiatheria</taxon>
        <taxon>Artiodactyla</taxon>
        <taxon>Tylopoda</taxon>
        <taxon>Camelidae</taxon>
        <taxon>Camelus</taxon>
    </lineage>
</organism>
<sequence length="94" mass="9936">MQGLCSGSRIPEHRGDVLWGPCFCSPTIPLDTASTTSTTTITIANPTTARQDSLSFVGGDDVGWGDLGANWAETKDTDNLDKMAAEGMRKAGFL</sequence>
<evidence type="ECO:0000313" key="2">
    <source>
        <dbReference type="Proteomes" id="UP000299084"/>
    </source>
</evidence>
<keyword evidence="2" id="KW-1185">Reference proteome</keyword>
<evidence type="ECO:0000313" key="1">
    <source>
        <dbReference type="EMBL" id="KAB1266342.1"/>
    </source>
</evidence>
<dbReference type="SUPFAM" id="SSF53649">
    <property type="entry name" value="Alkaline phosphatase-like"/>
    <property type="match status" value="1"/>
</dbReference>
<dbReference type="EMBL" id="JWIN03000016">
    <property type="protein sequence ID" value="KAB1266342.1"/>
    <property type="molecule type" value="Genomic_DNA"/>
</dbReference>
<proteinExistence type="predicted"/>
<dbReference type="Proteomes" id="UP000299084">
    <property type="component" value="Unassembled WGS sequence"/>
</dbReference>
<comment type="caution">
    <text evidence="1">The sequence shown here is derived from an EMBL/GenBank/DDBJ whole genome shotgun (WGS) entry which is preliminary data.</text>
</comment>